<name>A0A7X5ZXA0_9SPHN</name>
<dbReference type="Proteomes" id="UP000564677">
    <property type="component" value="Unassembled WGS sequence"/>
</dbReference>
<proteinExistence type="predicted"/>
<keyword evidence="3" id="KW-1185">Reference proteome</keyword>
<organism evidence="2 3">
    <name type="scientific">Sphingomonas leidyi</name>
    <dbReference type="NCBI Taxonomy" id="68569"/>
    <lineage>
        <taxon>Bacteria</taxon>
        <taxon>Pseudomonadati</taxon>
        <taxon>Pseudomonadota</taxon>
        <taxon>Alphaproteobacteria</taxon>
        <taxon>Sphingomonadales</taxon>
        <taxon>Sphingomonadaceae</taxon>
        <taxon>Sphingomonas</taxon>
    </lineage>
</organism>
<evidence type="ECO:0000256" key="1">
    <source>
        <dbReference type="SAM" id="MobiDB-lite"/>
    </source>
</evidence>
<feature type="region of interest" description="Disordered" evidence="1">
    <location>
        <begin position="1"/>
        <end position="25"/>
    </location>
</feature>
<accession>A0A7X5ZXA0</accession>
<dbReference type="RefSeq" id="WP_167300669.1">
    <property type="nucleotide sequence ID" value="NZ_JAASQV010000003.1"/>
</dbReference>
<evidence type="ECO:0000313" key="3">
    <source>
        <dbReference type="Proteomes" id="UP000564677"/>
    </source>
</evidence>
<sequence>MSDASIALNRFGLGARPGEDAGADPRKWLAGQIAGFDPRPQTIAAQVPSTQVARDLADFYERQRQIRQAEGPRNRQLPPQSPAGPAKPASAQPPMAGGGAMQDMQSAAPAMQAGMQPAPYQGEDAAMLARREARRQQQQVYVSMVSARALSAIATPTPFAERLVHFWANHFAVSADKLELVGLAGTMEFEAIRPHVMGRFGDMLNAVERHPAMLLYLDQAVSIGPDSPAGQLAARRQARQRAGLNENLAREIMELHTLGVRTVYTQADVTEFARAMTGFTVAGLGRGAGARYAGTADGEPGSFVFAPRLHEPGTRTILGRQWTQEGEAQAAAVLDHLATHPATAKHIATKLARHFASDDPPAPLVARLEKAFLSSGGDLPTVYRTLIASPECWSPQPAKFKSPWEWSISALRALGTQQVQANAVNGLLGQLGQPTWKPGSPAGWDDVAGAWAGPDAVMRRVEAAERMAQRARDTIDARQRAAQLFPGTLSTGTAQSIARAESPGQGLALMLVSPEFMRR</sequence>
<feature type="region of interest" description="Disordered" evidence="1">
    <location>
        <begin position="67"/>
        <end position="111"/>
    </location>
</feature>
<gene>
    <name evidence="2" type="ORF">FHR20_003286</name>
</gene>
<dbReference type="AlphaFoldDB" id="A0A7X5ZXA0"/>
<reference evidence="2 3" key="1">
    <citation type="submission" date="2020-03" db="EMBL/GenBank/DDBJ databases">
        <title>Genomic Encyclopedia of Type Strains, Phase IV (KMG-IV): sequencing the most valuable type-strain genomes for metagenomic binning, comparative biology and taxonomic classification.</title>
        <authorList>
            <person name="Goeker M."/>
        </authorList>
    </citation>
    <scope>NUCLEOTIDE SEQUENCE [LARGE SCALE GENOMIC DNA]</scope>
    <source>
        <strain evidence="2 3">DSM 4733</strain>
    </source>
</reference>
<dbReference type="EMBL" id="JAASQV010000003">
    <property type="protein sequence ID" value="NIJ66313.1"/>
    <property type="molecule type" value="Genomic_DNA"/>
</dbReference>
<protein>
    <submittedName>
        <fullName evidence="2">Uncharacterized protein (DUF1800 family)</fullName>
    </submittedName>
</protein>
<dbReference type="Pfam" id="PF08811">
    <property type="entry name" value="DUF1800"/>
    <property type="match status" value="1"/>
</dbReference>
<comment type="caution">
    <text evidence="2">The sequence shown here is derived from an EMBL/GenBank/DDBJ whole genome shotgun (WGS) entry which is preliminary data.</text>
</comment>
<dbReference type="InterPro" id="IPR014917">
    <property type="entry name" value="DUF1800"/>
</dbReference>
<evidence type="ECO:0000313" key="2">
    <source>
        <dbReference type="EMBL" id="NIJ66313.1"/>
    </source>
</evidence>